<keyword evidence="2" id="KW-0732">Signal</keyword>
<dbReference type="EMBL" id="JAPDOD010000005">
    <property type="protein sequence ID" value="MDA0160393.1"/>
    <property type="molecule type" value="Genomic_DNA"/>
</dbReference>
<organism evidence="3 4">
    <name type="scientific">Solirubrobacter ginsenosidimutans</name>
    <dbReference type="NCBI Taxonomy" id="490573"/>
    <lineage>
        <taxon>Bacteria</taxon>
        <taxon>Bacillati</taxon>
        <taxon>Actinomycetota</taxon>
        <taxon>Thermoleophilia</taxon>
        <taxon>Solirubrobacterales</taxon>
        <taxon>Solirubrobacteraceae</taxon>
        <taxon>Solirubrobacter</taxon>
    </lineage>
</organism>
<feature type="chain" id="PRO_5040939289" evidence="2">
    <location>
        <begin position="30"/>
        <end position="154"/>
    </location>
</feature>
<feature type="signal peptide" evidence="2">
    <location>
        <begin position="1"/>
        <end position="29"/>
    </location>
</feature>
<accession>A0A9X3S4A7</accession>
<dbReference type="RefSeq" id="WP_270039205.1">
    <property type="nucleotide sequence ID" value="NZ_JAPDOD010000005.1"/>
</dbReference>
<dbReference type="AlphaFoldDB" id="A0A9X3S4A7"/>
<gene>
    <name evidence="3" type="ORF">OM076_08960</name>
</gene>
<protein>
    <submittedName>
        <fullName evidence="3">Uncharacterized protein</fullName>
    </submittedName>
</protein>
<proteinExistence type="predicted"/>
<comment type="caution">
    <text evidence="3">The sequence shown here is derived from an EMBL/GenBank/DDBJ whole genome shotgun (WGS) entry which is preliminary data.</text>
</comment>
<keyword evidence="4" id="KW-1185">Reference proteome</keyword>
<evidence type="ECO:0000256" key="2">
    <source>
        <dbReference type="SAM" id="SignalP"/>
    </source>
</evidence>
<sequence length="154" mass="15647">MPSRTGAAVICAALLLFALHGVLGTTADAASTVNAGLSGGLSDSEIMRIGMGFAAANGDPDPDDVTAIATTHNAAVHAAMAGDDVGDDEDVDLIVMTGDFAAEGAKHPPGAEIPTGTFLSLVIEPRTGEIWDYGLDSRRPDLSSLGDPTSLSRR</sequence>
<reference evidence="3" key="1">
    <citation type="submission" date="2022-10" db="EMBL/GenBank/DDBJ databases">
        <title>The WGS of Solirubrobacter ginsenosidimutans DSM 21036.</title>
        <authorList>
            <person name="Jiang Z."/>
        </authorList>
    </citation>
    <scope>NUCLEOTIDE SEQUENCE</scope>
    <source>
        <strain evidence="3">DSM 21036</strain>
    </source>
</reference>
<evidence type="ECO:0000313" key="3">
    <source>
        <dbReference type="EMBL" id="MDA0160393.1"/>
    </source>
</evidence>
<evidence type="ECO:0000313" key="4">
    <source>
        <dbReference type="Proteomes" id="UP001149140"/>
    </source>
</evidence>
<evidence type="ECO:0000256" key="1">
    <source>
        <dbReference type="SAM" id="MobiDB-lite"/>
    </source>
</evidence>
<feature type="region of interest" description="Disordered" evidence="1">
    <location>
        <begin position="135"/>
        <end position="154"/>
    </location>
</feature>
<dbReference type="Proteomes" id="UP001149140">
    <property type="component" value="Unassembled WGS sequence"/>
</dbReference>
<name>A0A9X3S4A7_9ACTN</name>